<dbReference type="InterPro" id="IPR012341">
    <property type="entry name" value="6hp_glycosidase-like_sf"/>
</dbReference>
<proteinExistence type="predicted"/>
<dbReference type="SUPFAM" id="SSF48208">
    <property type="entry name" value="Six-hairpin glycosidases"/>
    <property type="match status" value="1"/>
</dbReference>
<comment type="caution">
    <text evidence="2">The sequence shown here is derived from an EMBL/GenBank/DDBJ whole genome shotgun (WGS) entry which is preliminary data.</text>
</comment>
<dbReference type="RefSeq" id="WP_145812254.1">
    <property type="nucleotide sequence ID" value="NZ_VIVK01000001.1"/>
</dbReference>
<accession>A0A561C0R7</accession>
<evidence type="ECO:0000313" key="2">
    <source>
        <dbReference type="EMBL" id="TWD84694.1"/>
    </source>
</evidence>
<sequence length="460" mass="50287">MSDRPELMPPSGACGEDLRAVYAAALHNLLDVNVVPDTEPGTAYVRAGGGYSDPWTRDAAINSWHAVSLLAPDVARHTLLKVCEGDVVAQDNQWWDQIIWVIGARHHHLVTGDAAFAAEAYRIGRASLEILRRDRFDAGTGLYRGPALMQDGIAGLPEPPYQPGNASSFVLDHPGAADLRCLSTNAIYTEALRCLGQLAAEVGEDPVPYHQQRVELVAAIERNLWSEQAGRYGYFLGADGLDPHQETAGLALVLEFGLAGSERTAELIAGIRHEPFGVVNVWPHFDRFDAEHPGRHNAICWPMVMGLWGYAAAAARRADEFGRTLDDLVRLFRSSGDELFELYNATTGAVDGGWQVGRQWESLPDQTWSATALLRLVHEGLFGIRFTPAGLAFQPTLPPRYRGEWSLRSLKYRGAVLDLTLRGEGTEIVSLQLDGVHVSPTETAVPATLTGRHHVEIQVG</sequence>
<dbReference type="OrthoDB" id="176168at2"/>
<dbReference type="AlphaFoldDB" id="A0A561C0R7"/>
<dbReference type="EMBL" id="VIVK01000001">
    <property type="protein sequence ID" value="TWD84694.1"/>
    <property type="molecule type" value="Genomic_DNA"/>
</dbReference>
<dbReference type="Gene3D" id="1.50.10.10">
    <property type="match status" value="1"/>
</dbReference>
<evidence type="ECO:0000313" key="3">
    <source>
        <dbReference type="Proteomes" id="UP000318380"/>
    </source>
</evidence>
<dbReference type="Gene3D" id="2.60.420.10">
    <property type="entry name" value="Maltose phosphorylase, domain 3"/>
    <property type="match status" value="1"/>
</dbReference>
<name>A0A561C0R7_9ACTN</name>
<dbReference type="GO" id="GO:0005975">
    <property type="term" value="P:carbohydrate metabolic process"/>
    <property type="evidence" value="ECO:0007669"/>
    <property type="project" value="InterPro"/>
</dbReference>
<dbReference type="Pfam" id="PF22422">
    <property type="entry name" value="MGH1-like_GH"/>
    <property type="match status" value="1"/>
</dbReference>
<evidence type="ECO:0000259" key="1">
    <source>
        <dbReference type="Pfam" id="PF22422"/>
    </source>
</evidence>
<organism evidence="2 3">
    <name type="scientific">Kribbella amoyensis</name>
    <dbReference type="NCBI Taxonomy" id="996641"/>
    <lineage>
        <taxon>Bacteria</taxon>
        <taxon>Bacillati</taxon>
        <taxon>Actinomycetota</taxon>
        <taxon>Actinomycetes</taxon>
        <taxon>Propionibacteriales</taxon>
        <taxon>Kribbellaceae</taxon>
        <taxon>Kribbella</taxon>
    </lineage>
</organism>
<dbReference type="InterPro" id="IPR008928">
    <property type="entry name" value="6-hairpin_glycosidase_sf"/>
</dbReference>
<keyword evidence="3" id="KW-1185">Reference proteome</keyword>
<protein>
    <recommendedName>
        <fullName evidence="1">Mannosylglycerate hydrolase MGH1-like glycoside hydrolase domain-containing protein</fullName>
    </recommendedName>
</protein>
<reference evidence="2 3" key="1">
    <citation type="submission" date="2019-06" db="EMBL/GenBank/DDBJ databases">
        <title>Sequencing the genomes of 1000 actinobacteria strains.</title>
        <authorList>
            <person name="Klenk H.-P."/>
        </authorList>
    </citation>
    <scope>NUCLEOTIDE SEQUENCE [LARGE SCALE GENOMIC DNA]</scope>
    <source>
        <strain evidence="2 3">DSM 24683</strain>
    </source>
</reference>
<feature type="domain" description="Mannosylglycerate hydrolase MGH1-like glycoside hydrolase" evidence="1">
    <location>
        <begin position="104"/>
        <end position="369"/>
    </location>
</feature>
<dbReference type="Proteomes" id="UP000318380">
    <property type="component" value="Unassembled WGS sequence"/>
</dbReference>
<dbReference type="InterPro" id="IPR054491">
    <property type="entry name" value="MGH1-like_GH"/>
</dbReference>
<gene>
    <name evidence="2" type="ORF">FB561_5888</name>
</gene>